<keyword evidence="5" id="KW-1185">Reference proteome</keyword>
<dbReference type="Pfam" id="PF04082">
    <property type="entry name" value="Fungal_trans"/>
    <property type="match status" value="1"/>
</dbReference>
<dbReference type="PANTHER" id="PTHR31668">
    <property type="entry name" value="GLUCOSE TRANSPORT TRANSCRIPTION REGULATOR RGT1-RELATED-RELATED"/>
    <property type="match status" value="1"/>
</dbReference>
<reference evidence="4 5" key="1">
    <citation type="journal article" date="2018" name="Front. Microbiol.">
        <title>Prospects for Fungal Bioremediation of Acidic Radioactive Waste Sites: Characterization and Genome Sequence of Rhodotorula taiwanensis MD1149.</title>
        <authorList>
            <person name="Tkavc R."/>
            <person name="Matrosova V.Y."/>
            <person name="Grichenko O.E."/>
            <person name="Gostincar C."/>
            <person name="Volpe R.P."/>
            <person name="Klimenkova P."/>
            <person name="Gaidamakova E.K."/>
            <person name="Zhou C.E."/>
            <person name="Stewart B.J."/>
            <person name="Lyman M.G."/>
            <person name="Malfatti S.A."/>
            <person name="Rubinfeld B."/>
            <person name="Courtot M."/>
            <person name="Singh J."/>
            <person name="Dalgard C.L."/>
            <person name="Hamilton T."/>
            <person name="Frey K.G."/>
            <person name="Gunde-Cimerman N."/>
            <person name="Dugan L."/>
            <person name="Daly M.J."/>
        </authorList>
    </citation>
    <scope>NUCLEOTIDE SEQUENCE [LARGE SCALE GENOMIC DNA]</scope>
    <source>
        <strain evidence="4 5">MD1149</strain>
    </source>
</reference>
<dbReference type="GO" id="GO:0005634">
    <property type="term" value="C:nucleus"/>
    <property type="evidence" value="ECO:0007669"/>
    <property type="project" value="TreeGrafter"/>
</dbReference>
<gene>
    <name evidence="4" type="ORF">BMF94_4018</name>
</gene>
<evidence type="ECO:0000313" key="5">
    <source>
        <dbReference type="Proteomes" id="UP000237144"/>
    </source>
</evidence>
<feature type="domain" description="Xylanolytic transcriptional activator regulatory" evidence="3">
    <location>
        <begin position="311"/>
        <end position="384"/>
    </location>
</feature>
<evidence type="ECO:0000313" key="4">
    <source>
        <dbReference type="EMBL" id="POY72942.1"/>
    </source>
</evidence>
<dbReference type="Proteomes" id="UP000237144">
    <property type="component" value="Unassembled WGS sequence"/>
</dbReference>
<dbReference type="GO" id="GO:0008270">
    <property type="term" value="F:zinc ion binding"/>
    <property type="evidence" value="ECO:0007669"/>
    <property type="project" value="InterPro"/>
</dbReference>
<keyword evidence="1" id="KW-0539">Nucleus</keyword>
<dbReference type="PANTHER" id="PTHR31668:SF10">
    <property type="entry name" value="ZN(II)2CYS6 TRANSCRIPTION FACTOR (EUROFUNG)"/>
    <property type="match status" value="1"/>
</dbReference>
<accession>A0A2S5B842</accession>
<comment type="caution">
    <text evidence="4">The sequence shown here is derived from an EMBL/GenBank/DDBJ whole genome shotgun (WGS) entry which is preliminary data.</text>
</comment>
<sequence length="885" mass="94212">MLIRSRRQKHICVIPIRGDPCKACQSRKRPCTFDDPPTTRVRKPKTAVESSEEPEQRTRIDADVTLIPDEAGPSQQPSRKRPRSRGSFFSSSASDSGTFSLTGSILDLVRSSRDAPRIDDAATPSSLFVPGEGSRTEMSYISPGTFADLTFSTADSHRSTFPGDVVFRQVSNDPTKPVFFISGPTLMYGYIAPESERLWQSACSVLSAGAPQRLIEIYLKRSQPAIPILDMSTFAEADPAILGSKGVSYALLTGLVAHATSYVHEIRSVHKHLWRQVVLPLEDEFRKPTFQTIQTAIIILSSRPAINVAQNHIAMGRVVSAAHLLGLHLDPTSWRVPGSERALRKRLWWTILIHDKMRALWFGRPSTISTSDWSVPMPTLSDLDAQDTTDTVQRGSAESYLAWCQMTSLIDCLITDFYTVRACSTARSLDERLALLEGHGMRLRGFEAELSSELRTLPSSESRPEVPAASGVRSFQLCKLGVEMSLLRLTTASFEHPTSAQIVDAARATVTFSHALVEFLENLLPAEFDMFWAPYCSFIISAAGALMLRTAIAVGSLDATLRNTTGVLFARLVVTLTSSHHAAHWDVASLALDRIATLLRSLDGRLPELTPLLQLFGAPNHVTTISELPSGERAHPLASPPYAPSPLPHQRPMPTRAFSDLAPSTTSPSQHAPFLSPRNPAPTPLPFLGSGTGAAMPSFPPMPTTPSPSSTNPTFLPPPSRDGANGPTSASTPWAATTTTGAPFGSSAGDGVGTVATPLGSDVMQPLDPLWWMNTDILSLPDHFGTLPDLFDQAIGFIGGGGSGSGGLDQTTEGAAVGATAQQPGQGQDAASMSLEAGGGVSAVGSSGGGGGGAPAGAAGTQTPIGPNGLFDLRSFLEGGGISTL</sequence>
<dbReference type="EMBL" id="PJQD01000044">
    <property type="protein sequence ID" value="POY72942.1"/>
    <property type="molecule type" value="Genomic_DNA"/>
</dbReference>
<feature type="region of interest" description="Disordered" evidence="2">
    <location>
        <begin position="631"/>
        <end position="749"/>
    </location>
</feature>
<dbReference type="AlphaFoldDB" id="A0A2S5B842"/>
<dbReference type="GO" id="GO:0001080">
    <property type="term" value="P:nitrogen catabolite activation of transcription from RNA polymerase II promoter"/>
    <property type="evidence" value="ECO:0007669"/>
    <property type="project" value="TreeGrafter"/>
</dbReference>
<dbReference type="CDD" id="cd12148">
    <property type="entry name" value="fungal_TF_MHR"/>
    <property type="match status" value="1"/>
</dbReference>
<feature type="compositionally biased region" description="Low complexity" evidence="2">
    <location>
        <begin position="85"/>
        <end position="97"/>
    </location>
</feature>
<feature type="compositionally biased region" description="Pro residues" evidence="2">
    <location>
        <begin position="638"/>
        <end position="651"/>
    </location>
</feature>
<dbReference type="GO" id="GO:0003677">
    <property type="term" value="F:DNA binding"/>
    <property type="evidence" value="ECO:0007669"/>
    <property type="project" value="InterPro"/>
</dbReference>
<feature type="compositionally biased region" description="Gly residues" evidence="2">
    <location>
        <begin position="838"/>
        <end position="855"/>
    </location>
</feature>
<dbReference type="SMART" id="SM00906">
    <property type="entry name" value="Fungal_trans"/>
    <property type="match status" value="1"/>
</dbReference>
<feature type="region of interest" description="Disordered" evidence="2">
    <location>
        <begin position="25"/>
        <end position="97"/>
    </location>
</feature>
<dbReference type="GO" id="GO:0006351">
    <property type="term" value="P:DNA-templated transcription"/>
    <property type="evidence" value="ECO:0007669"/>
    <property type="project" value="InterPro"/>
</dbReference>
<name>A0A2S5B842_9BASI</name>
<dbReference type="InterPro" id="IPR050797">
    <property type="entry name" value="Carb_Metab_Trans_Reg"/>
</dbReference>
<feature type="compositionally biased region" description="Low complexity" evidence="2">
    <location>
        <begin position="726"/>
        <end position="749"/>
    </location>
</feature>
<evidence type="ECO:0000259" key="3">
    <source>
        <dbReference type="SMART" id="SM00906"/>
    </source>
</evidence>
<evidence type="ECO:0000256" key="2">
    <source>
        <dbReference type="SAM" id="MobiDB-lite"/>
    </source>
</evidence>
<proteinExistence type="predicted"/>
<protein>
    <recommendedName>
        <fullName evidence="3">Xylanolytic transcriptional activator regulatory domain-containing protein</fullName>
    </recommendedName>
</protein>
<dbReference type="OrthoDB" id="2123952at2759"/>
<dbReference type="InterPro" id="IPR007219">
    <property type="entry name" value="XnlR_reg_dom"/>
</dbReference>
<dbReference type="STRING" id="741276.A0A2S5B842"/>
<feature type="region of interest" description="Disordered" evidence="2">
    <location>
        <begin position="838"/>
        <end position="865"/>
    </location>
</feature>
<organism evidence="4 5">
    <name type="scientific">Rhodotorula taiwanensis</name>
    <dbReference type="NCBI Taxonomy" id="741276"/>
    <lineage>
        <taxon>Eukaryota</taxon>
        <taxon>Fungi</taxon>
        <taxon>Dikarya</taxon>
        <taxon>Basidiomycota</taxon>
        <taxon>Pucciniomycotina</taxon>
        <taxon>Microbotryomycetes</taxon>
        <taxon>Sporidiobolales</taxon>
        <taxon>Sporidiobolaceae</taxon>
        <taxon>Rhodotorula</taxon>
    </lineage>
</organism>
<evidence type="ECO:0000256" key="1">
    <source>
        <dbReference type="ARBA" id="ARBA00023242"/>
    </source>
</evidence>